<protein>
    <submittedName>
        <fullName evidence="2">Uncharacterized protein</fullName>
    </submittedName>
</protein>
<sequence>MEKKVAAENAVELQENVEEEEDDETLSLSDLPLIHQWRKEKKEEKIVKETQEDFDFCSVSKESEMCAADEIFFQGQILPLRHLISSSEKGFCENRNGNRSISRSESLDHYYSGGLISSRSSSISSHQSSSSGSSTATIGLKSRPKLLPPRNQFHSHPSPSPKIRIPTKRNTTISPNHTSVWNIFRLGLLTAPPEIAFQDLKPRTNCRNFGSRNSTDSNNSSISSSSRSNKKKIPRGLLSGCKCSIDAVDTVAPRVVIIKRSASESDVEALQPPKMMKKQAAKKQLSHHRTFEWLKQLSIEDED</sequence>
<feature type="region of interest" description="Disordered" evidence="1">
    <location>
        <begin position="206"/>
        <end position="233"/>
    </location>
</feature>
<keyword evidence="3" id="KW-1185">Reference proteome</keyword>
<evidence type="ECO:0000313" key="2">
    <source>
        <dbReference type="EMBL" id="KAK6151181.1"/>
    </source>
</evidence>
<feature type="compositionally biased region" description="Acidic residues" evidence="1">
    <location>
        <begin position="15"/>
        <end position="25"/>
    </location>
</feature>
<evidence type="ECO:0000256" key="1">
    <source>
        <dbReference type="SAM" id="MobiDB-lite"/>
    </source>
</evidence>
<feature type="region of interest" description="Disordered" evidence="1">
    <location>
        <begin position="121"/>
        <end position="172"/>
    </location>
</feature>
<name>A0ABR0WW45_REHGL</name>
<feature type="compositionally biased region" description="Low complexity" evidence="1">
    <location>
        <begin position="211"/>
        <end position="227"/>
    </location>
</feature>
<reference evidence="2 3" key="1">
    <citation type="journal article" date="2021" name="Comput. Struct. Biotechnol. J.">
        <title>De novo genome assembly of the potent medicinal plant Rehmannia glutinosa using nanopore technology.</title>
        <authorList>
            <person name="Ma L."/>
            <person name="Dong C."/>
            <person name="Song C."/>
            <person name="Wang X."/>
            <person name="Zheng X."/>
            <person name="Niu Y."/>
            <person name="Chen S."/>
            <person name="Feng W."/>
        </authorList>
    </citation>
    <scope>NUCLEOTIDE SEQUENCE [LARGE SCALE GENOMIC DNA]</scope>
    <source>
        <strain evidence="2">DH-2019</strain>
    </source>
</reference>
<evidence type="ECO:0000313" key="3">
    <source>
        <dbReference type="Proteomes" id="UP001318860"/>
    </source>
</evidence>
<accession>A0ABR0WW45</accession>
<dbReference type="EMBL" id="JABTTQ020000008">
    <property type="protein sequence ID" value="KAK6151181.1"/>
    <property type="molecule type" value="Genomic_DNA"/>
</dbReference>
<dbReference type="PANTHER" id="PTHR33922:SF2">
    <property type="entry name" value="OS07G0589600 PROTEIN"/>
    <property type="match status" value="1"/>
</dbReference>
<proteinExistence type="predicted"/>
<feature type="region of interest" description="Disordered" evidence="1">
    <location>
        <begin position="1"/>
        <end position="26"/>
    </location>
</feature>
<comment type="caution">
    <text evidence="2">The sequence shown here is derived from an EMBL/GenBank/DDBJ whole genome shotgun (WGS) entry which is preliminary data.</text>
</comment>
<gene>
    <name evidence="2" type="ORF">DH2020_016113</name>
</gene>
<organism evidence="2 3">
    <name type="scientific">Rehmannia glutinosa</name>
    <name type="common">Chinese foxglove</name>
    <dbReference type="NCBI Taxonomy" id="99300"/>
    <lineage>
        <taxon>Eukaryota</taxon>
        <taxon>Viridiplantae</taxon>
        <taxon>Streptophyta</taxon>
        <taxon>Embryophyta</taxon>
        <taxon>Tracheophyta</taxon>
        <taxon>Spermatophyta</taxon>
        <taxon>Magnoliopsida</taxon>
        <taxon>eudicotyledons</taxon>
        <taxon>Gunneridae</taxon>
        <taxon>Pentapetalae</taxon>
        <taxon>asterids</taxon>
        <taxon>lamiids</taxon>
        <taxon>Lamiales</taxon>
        <taxon>Orobanchaceae</taxon>
        <taxon>Rehmannieae</taxon>
        <taxon>Rehmannia</taxon>
    </lineage>
</organism>
<dbReference type="PANTHER" id="PTHR33922">
    <property type="entry name" value="OS01G0888066 PROTEIN-RELATED"/>
    <property type="match status" value="1"/>
</dbReference>
<dbReference type="Proteomes" id="UP001318860">
    <property type="component" value="Unassembled WGS sequence"/>
</dbReference>
<feature type="compositionally biased region" description="Low complexity" evidence="1">
    <location>
        <begin position="121"/>
        <end position="134"/>
    </location>
</feature>